<evidence type="ECO:0000313" key="1">
    <source>
        <dbReference type="EMBL" id="QHU09821.1"/>
    </source>
</evidence>
<sequence length="200" mass="22604">MNRIFDYNGAAVSHSKPVKQLKTVKKWVTIDSGDRDVKMFPYNGDFVVYLPRVYENIVKIRLAGAEFHANPLVRSTGAPAAGIYYILELEGLNKTDECSVGADRSGYPDGFFAKIPVSDVTRSVLYNDHSAPENVGHYTPPVGKIDRLHVRTRLHNQKQSADYIYWSGSEFSLTFELEMLENVFDDFSSFESRIADRAVQ</sequence>
<name>A0A6C0JY11_9ZZZZ</name>
<accession>A0A6C0JY11</accession>
<reference evidence="1" key="1">
    <citation type="journal article" date="2020" name="Nature">
        <title>Giant virus diversity and host interactions through global metagenomics.</title>
        <authorList>
            <person name="Schulz F."/>
            <person name="Roux S."/>
            <person name="Paez-Espino D."/>
            <person name="Jungbluth S."/>
            <person name="Walsh D.A."/>
            <person name="Denef V.J."/>
            <person name="McMahon K.D."/>
            <person name="Konstantinidis K.T."/>
            <person name="Eloe-Fadrosh E.A."/>
            <person name="Kyrpides N.C."/>
            <person name="Woyke T."/>
        </authorList>
    </citation>
    <scope>NUCLEOTIDE SEQUENCE</scope>
    <source>
        <strain evidence="1">GVMAG-S-1101164-164</strain>
    </source>
</reference>
<organism evidence="1">
    <name type="scientific">viral metagenome</name>
    <dbReference type="NCBI Taxonomy" id="1070528"/>
    <lineage>
        <taxon>unclassified sequences</taxon>
        <taxon>metagenomes</taxon>
        <taxon>organismal metagenomes</taxon>
    </lineage>
</organism>
<dbReference type="AlphaFoldDB" id="A0A6C0JY11"/>
<protein>
    <submittedName>
        <fullName evidence="1">Uncharacterized protein</fullName>
    </submittedName>
</protein>
<dbReference type="EMBL" id="MN740745">
    <property type="protein sequence ID" value="QHU09821.1"/>
    <property type="molecule type" value="Genomic_DNA"/>
</dbReference>
<proteinExistence type="predicted"/>